<dbReference type="PANTHER" id="PTHR42998:SF1">
    <property type="entry name" value="TYPE I RESTRICTION ENZYME HINDI METHYLASE SUBUNIT"/>
    <property type="match status" value="1"/>
</dbReference>
<keyword evidence="3" id="KW-0489">Methyltransferase</keyword>
<dbReference type="PRINTS" id="PR00507">
    <property type="entry name" value="N12N6MTFRASE"/>
</dbReference>
<dbReference type="InterPro" id="IPR052916">
    <property type="entry name" value="Type-I_RE_MTase_Subunit"/>
</dbReference>
<dbReference type="RefSeq" id="WP_338786290.1">
    <property type="nucleotide sequence ID" value="NZ_CP147403.1"/>
</dbReference>
<evidence type="ECO:0000259" key="2">
    <source>
        <dbReference type="Pfam" id="PF02384"/>
    </source>
</evidence>
<accession>A0ABZ2MNT8</accession>
<dbReference type="InterPro" id="IPR029063">
    <property type="entry name" value="SAM-dependent_MTases_sf"/>
</dbReference>
<dbReference type="Proteomes" id="UP001368328">
    <property type="component" value="Chromosome"/>
</dbReference>
<reference evidence="3 4" key="1">
    <citation type="submission" date="2024-02" db="EMBL/GenBank/DDBJ databases">
        <title>Seven novel Bacillus-like species.</title>
        <authorList>
            <person name="Liu G."/>
        </authorList>
    </citation>
    <scope>NUCLEOTIDE SEQUENCE [LARGE SCALE GENOMIC DNA]</scope>
    <source>
        <strain evidence="3 4">FJAT-53654</strain>
    </source>
</reference>
<dbReference type="GO" id="GO:0032259">
    <property type="term" value="P:methylation"/>
    <property type="evidence" value="ECO:0007669"/>
    <property type="project" value="UniProtKB-KW"/>
</dbReference>
<organism evidence="3 4">
    <name type="scientific">Metabacillus rhizosphaerae</name>
    <dbReference type="NCBI Taxonomy" id="3117747"/>
    <lineage>
        <taxon>Bacteria</taxon>
        <taxon>Bacillati</taxon>
        <taxon>Bacillota</taxon>
        <taxon>Bacilli</taxon>
        <taxon>Bacillales</taxon>
        <taxon>Bacillaceae</taxon>
        <taxon>Metabacillus</taxon>
    </lineage>
</organism>
<feature type="domain" description="DNA methylase adenine-specific" evidence="2">
    <location>
        <begin position="305"/>
        <end position="612"/>
    </location>
</feature>
<dbReference type="InterPro" id="IPR003356">
    <property type="entry name" value="DNA_methylase_A-5"/>
</dbReference>
<keyword evidence="4" id="KW-1185">Reference proteome</keyword>
<keyword evidence="3" id="KW-0808">Transferase</keyword>
<dbReference type="Pfam" id="PF02384">
    <property type="entry name" value="N6_Mtase"/>
    <property type="match status" value="1"/>
</dbReference>
<dbReference type="Gene3D" id="3.40.50.150">
    <property type="entry name" value="Vaccinia Virus protein VP39"/>
    <property type="match status" value="1"/>
</dbReference>
<evidence type="ECO:0000313" key="4">
    <source>
        <dbReference type="Proteomes" id="UP001368328"/>
    </source>
</evidence>
<dbReference type="PANTHER" id="PTHR42998">
    <property type="entry name" value="TYPE I RESTRICTION ENZYME HINDVIIP M PROTEIN-RELATED"/>
    <property type="match status" value="1"/>
</dbReference>
<name>A0ABZ2MNT8_9BACI</name>
<sequence length="695" mass="80396">MSEQTIQNELYSYNVIILDKYECFSLGSTTIKDLMDTKKIKKVNVAKKILDKKPDVLILDKLKNIIIYQEQKVPKKFKSESDIQKAIDQQIHVAKSLSAKIYIVSDGDQFIWINPLTSEKILDNKGNPIDFQVKPKENAKQLVKLINEICLSIDKDNNQILNKEYLDPTDLAQKINGILKNLTFASAKMSLYTFVEVFLFKYLSDIGILTGDNSFNYTYNMYADEECSDAKVLGKYLEGPRQTMKTLFPTGEDGTTIINGKVFHSERDIYNNYISKDNTDMIFKQVIIEFKKYEKRKGKFLDISKDFKSKLFETFMKNSDDKTDMGQFFTPLKVVKEMTNMVEIKEGMKICDPACGVGKFLLESIADDIDDYFYMDDHNKLVKKVELFGYDKMMSAGDDITTILAKANMLIYFSKLFRENNSLPEVQYLAKELLNETYTLSKSLLGTLEKVHKNRYQIIFANPPYYQSKTMKDEANKTEEYTLGGSGVESLFMEWIAKSLDYGGIANIVIPDGILSNLANKKLKEYILKFFNIESIISLPVNTFFNTPKKTYIMTLKKKSKNQINNNVKQDYPIFTYICTSIGESLDANRFDIEENDLHEAVCKYNNFKNLSNKNEIDEPFKSYFESDLKYKALLPVELKKDISWIIENWWSEEDKVKIGLKKEKDTSTIEDFQTLLTETIDLINDFKEELDCLK</sequence>
<dbReference type="EMBL" id="CP147403">
    <property type="protein sequence ID" value="WXB87018.1"/>
    <property type="molecule type" value="Genomic_DNA"/>
</dbReference>
<evidence type="ECO:0000256" key="1">
    <source>
        <dbReference type="ARBA" id="ARBA00022747"/>
    </source>
</evidence>
<dbReference type="SUPFAM" id="SSF53335">
    <property type="entry name" value="S-adenosyl-L-methionine-dependent methyltransferases"/>
    <property type="match status" value="1"/>
</dbReference>
<dbReference type="PROSITE" id="PS00092">
    <property type="entry name" value="N6_MTASE"/>
    <property type="match status" value="1"/>
</dbReference>
<proteinExistence type="predicted"/>
<protein>
    <submittedName>
        <fullName evidence="3">N-6 DNA methylase</fullName>
    </submittedName>
</protein>
<gene>
    <name evidence="3" type="ORF">WCV66_17415</name>
</gene>
<dbReference type="GO" id="GO:0008168">
    <property type="term" value="F:methyltransferase activity"/>
    <property type="evidence" value="ECO:0007669"/>
    <property type="project" value="UniProtKB-KW"/>
</dbReference>
<dbReference type="InterPro" id="IPR002052">
    <property type="entry name" value="DNA_methylase_N6_adenine_CS"/>
</dbReference>
<keyword evidence="1" id="KW-0680">Restriction system</keyword>
<evidence type="ECO:0000313" key="3">
    <source>
        <dbReference type="EMBL" id="WXB87018.1"/>
    </source>
</evidence>